<keyword evidence="1" id="KW-0614">Plasmid</keyword>
<dbReference type="AlphaFoldDB" id="E0UN33"/>
<dbReference type="EMBL" id="CP002200">
    <property type="protein sequence ID" value="ADN18363.1"/>
    <property type="molecule type" value="Genomic_DNA"/>
</dbReference>
<dbReference type="RefSeq" id="WP_013335105.1">
    <property type="nucleotide sequence ID" value="NC_014534.1"/>
</dbReference>
<gene>
    <name evidence="1" type="ordered locus">Cyan7822_6611</name>
</gene>
<geneLocation type="plasmid" evidence="1 2">
    <name>Cy782202</name>
</geneLocation>
<proteinExistence type="predicted"/>
<evidence type="ECO:0000313" key="2">
    <source>
        <dbReference type="Proteomes" id="UP000008206"/>
    </source>
</evidence>
<keyword evidence="2" id="KW-1185">Reference proteome</keyword>
<organism evidence="1 2">
    <name type="scientific">Gloeothece verrucosa (strain PCC 7822)</name>
    <name type="common">Cyanothece sp. (strain PCC 7822)</name>
    <dbReference type="NCBI Taxonomy" id="497965"/>
    <lineage>
        <taxon>Bacteria</taxon>
        <taxon>Bacillati</taxon>
        <taxon>Cyanobacteriota</taxon>
        <taxon>Cyanophyceae</taxon>
        <taxon>Oscillatoriophycideae</taxon>
        <taxon>Chroococcales</taxon>
        <taxon>Aphanothecaceae</taxon>
        <taxon>Gloeothece</taxon>
        <taxon>Gloeothece verrucosa</taxon>
    </lineage>
</organism>
<dbReference type="HOGENOM" id="CLU_2914800_0_0_3"/>
<dbReference type="KEGG" id="cyj:Cyan7822_6611"/>
<accession>E0UN33</accession>
<sequence length="61" mass="7394">MQIPNCSFFVQKTICPHYDVEIFILEVDDAQEYQYWASDLTPEDYRLLDEYATAHQQYFNH</sequence>
<protein>
    <submittedName>
        <fullName evidence="1">Uncharacterized protein</fullName>
    </submittedName>
</protein>
<reference evidence="2" key="1">
    <citation type="journal article" date="2011" name="MBio">
        <title>Novel metabolic attributes of the genus Cyanothece, comprising a group of unicellular nitrogen-fixing Cyanobacteria.</title>
        <authorList>
            <person name="Bandyopadhyay A."/>
            <person name="Elvitigala T."/>
            <person name="Welsh E."/>
            <person name="Stockel J."/>
            <person name="Liberton M."/>
            <person name="Min H."/>
            <person name="Sherman L.A."/>
            <person name="Pakrasi H.B."/>
        </authorList>
    </citation>
    <scope>NUCLEOTIDE SEQUENCE [LARGE SCALE GENOMIC DNA]</scope>
    <source>
        <strain evidence="2">PCC 7822</strain>
        <plasmid evidence="2">Cy782202</plasmid>
    </source>
</reference>
<evidence type="ECO:0000313" key="1">
    <source>
        <dbReference type="EMBL" id="ADN18363.1"/>
    </source>
</evidence>
<name>E0UN33_GLOV7</name>
<dbReference type="Proteomes" id="UP000008206">
    <property type="component" value="Plasmid Cy782202"/>
</dbReference>